<dbReference type="PANTHER" id="PTHR35410:SF2">
    <property type="entry name" value="OS02G0640200 PROTEIN"/>
    <property type="match status" value="1"/>
</dbReference>
<comment type="caution">
    <text evidence="4">The sequence shown here is derived from an EMBL/GenBank/DDBJ whole genome shotgun (WGS) entry which is preliminary data.</text>
</comment>
<dbReference type="AlphaFoldDB" id="A0A2R6QS76"/>
<evidence type="ECO:0000259" key="3">
    <source>
        <dbReference type="Pfam" id="PF24649"/>
    </source>
</evidence>
<dbReference type="Pfam" id="PF24649">
    <property type="entry name" value="DUF7642"/>
    <property type="match status" value="1"/>
</dbReference>
<keyword evidence="5" id="KW-1185">Reference proteome</keyword>
<dbReference type="EMBL" id="NKQK01000013">
    <property type="protein sequence ID" value="PSS13962.1"/>
    <property type="molecule type" value="Genomic_DNA"/>
</dbReference>
<dbReference type="STRING" id="1590841.A0A2R6QS76"/>
<dbReference type="OMA" id="IQEHQSW"/>
<feature type="compositionally biased region" description="Low complexity" evidence="1">
    <location>
        <begin position="269"/>
        <end position="278"/>
    </location>
</feature>
<name>A0A2R6QS76_ACTCC</name>
<keyword evidence="4" id="KW-0804">Transcription</keyword>
<organism evidence="4 5">
    <name type="scientific">Actinidia chinensis var. chinensis</name>
    <name type="common">Chinese soft-hair kiwi</name>
    <dbReference type="NCBI Taxonomy" id="1590841"/>
    <lineage>
        <taxon>Eukaryota</taxon>
        <taxon>Viridiplantae</taxon>
        <taxon>Streptophyta</taxon>
        <taxon>Embryophyta</taxon>
        <taxon>Tracheophyta</taxon>
        <taxon>Spermatophyta</taxon>
        <taxon>Magnoliopsida</taxon>
        <taxon>eudicotyledons</taxon>
        <taxon>Gunneridae</taxon>
        <taxon>Pentapetalae</taxon>
        <taxon>asterids</taxon>
        <taxon>Ericales</taxon>
        <taxon>Actinidiaceae</taxon>
        <taxon>Actinidia</taxon>
    </lineage>
</organism>
<keyword evidence="2" id="KW-1133">Transmembrane helix</keyword>
<feature type="transmembrane region" description="Helical" evidence="2">
    <location>
        <begin position="58"/>
        <end position="81"/>
    </location>
</feature>
<dbReference type="InParanoid" id="A0A2R6QS76"/>
<dbReference type="PANTHER" id="PTHR35410">
    <property type="entry name" value="EXPRESSED PROTEIN"/>
    <property type="match status" value="1"/>
</dbReference>
<evidence type="ECO:0000313" key="4">
    <source>
        <dbReference type="EMBL" id="PSS13962.1"/>
    </source>
</evidence>
<evidence type="ECO:0000256" key="1">
    <source>
        <dbReference type="SAM" id="MobiDB-lite"/>
    </source>
</evidence>
<protein>
    <submittedName>
        <fullName evidence="4">DNA-directed RNA polymerase</fullName>
    </submittedName>
</protein>
<reference evidence="5" key="2">
    <citation type="journal article" date="2018" name="BMC Genomics">
        <title>A manually annotated Actinidia chinensis var. chinensis (kiwifruit) genome highlights the challenges associated with draft genomes and gene prediction in plants.</title>
        <authorList>
            <person name="Pilkington S.M."/>
            <person name="Crowhurst R."/>
            <person name="Hilario E."/>
            <person name="Nardozza S."/>
            <person name="Fraser L."/>
            <person name="Peng Y."/>
            <person name="Gunaseelan K."/>
            <person name="Simpson R."/>
            <person name="Tahir J."/>
            <person name="Deroles S.C."/>
            <person name="Templeton K."/>
            <person name="Luo Z."/>
            <person name="Davy M."/>
            <person name="Cheng C."/>
            <person name="McNeilage M."/>
            <person name="Scaglione D."/>
            <person name="Liu Y."/>
            <person name="Zhang Q."/>
            <person name="Datson P."/>
            <person name="De Silva N."/>
            <person name="Gardiner S.E."/>
            <person name="Bassett H."/>
            <person name="Chagne D."/>
            <person name="McCallum J."/>
            <person name="Dzierzon H."/>
            <person name="Deng C."/>
            <person name="Wang Y.Y."/>
            <person name="Barron L."/>
            <person name="Manako K."/>
            <person name="Bowen J."/>
            <person name="Foster T.M."/>
            <person name="Erridge Z.A."/>
            <person name="Tiffin H."/>
            <person name="Waite C.N."/>
            <person name="Davies K.M."/>
            <person name="Grierson E.P."/>
            <person name="Laing W.A."/>
            <person name="Kirk R."/>
            <person name="Chen X."/>
            <person name="Wood M."/>
            <person name="Montefiori M."/>
            <person name="Brummell D.A."/>
            <person name="Schwinn K.E."/>
            <person name="Catanach A."/>
            <person name="Fullerton C."/>
            <person name="Li D."/>
            <person name="Meiyalaghan S."/>
            <person name="Nieuwenhuizen N."/>
            <person name="Read N."/>
            <person name="Prakash R."/>
            <person name="Hunter D."/>
            <person name="Zhang H."/>
            <person name="McKenzie M."/>
            <person name="Knabel M."/>
            <person name="Harris A."/>
            <person name="Allan A.C."/>
            <person name="Gleave A."/>
            <person name="Chen A."/>
            <person name="Janssen B.J."/>
            <person name="Plunkett B."/>
            <person name="Ampomah-Dwamena C."/>
            <person name="Voogd C."/>
            <person name="Leif D."/>
            <person name="Lafferty D."/>
            <person name="Souleyre E.J.F."/>
            <person name="Varkonyi-Gasic E."/>
            <person name="Gambi F."/>
            <person name="Hanley J."/>
            <person name="Yao J.L."/>
            <person name="Cheung J."/>
            <person name="David K.M."/>
            <person name="Warren B."/>
            <person name="Marsh K."/>
            <person name="Snowden K.C."/>
            <person name="Lin-Wang K."/>
            <person name="Brian L."/>
            <person name="Martinez-Sanchez M."/>
            <person name="Wang M."/>
            <person name="Ileperuma N."/>
            <person name="Macnee N."/>
            <person name="Campin R."/>
            <person name="McAtee P."/>
            <person name="Drummond R.S.M."/>
            <person name="Espley R.V."/>
            <person name="Ireland H.S."/>
            <person name="Wu R."/>
            <person name="Atkinson R.G."/>
            <person name="Karunairetnam S."/>
            <person name="Bulley S."/>
            <person name="Chunkath S."/>
            <person name="Hanley Z."/>
            <person name="Storey R."/>
            <person name="Thrimawithana A.H."/>
            <person name="Thomson S."/>
            <person name="David C."/>
            <person name="Testolin R."/>
            <person name="Huang H."/>
            <person name="Hellens R.P."/>
            <person name="Schaffer R.J."/>
        </authorList>
    </citation>
    <scope>NUCLEOTIDE SEQUENCE [LARGE SCALE GENOMIC DNA]</scope>
    <source>
        <strain evidence="5">cv. Red5</strain>
    </source>
</reference>
<dbReference type="InterPro" id="IPR056059">
    <property type="entry name" value="DUF7642"/>
</dbReference>
<dbReference type="GO" id="GO:0000428">
    <property type="term" value="C:DNA-directed RNA polymerase complex"/>
    <property type="evidence" value="ECO:0007669"/>
    <property type="project" value="UniProtKB-KW"/>
</dbReference>
<proteinExistence type="predicted"/>
<dbReference type="OrthoDB" id="785244at2759"/>
<evidence type="ECO:0000313" key="5">
    <source>
        <dbReference type="Proteomes" id="UP000241394"/>
    </source>
</evidence>
<gene>
    <name evidence="4" type="ORF">CEY00_Acc14576</name>
</gene>
<dbReference type="Proteomes" id="UP000241394">
    <property type="component" value="Chromosome LG13"/>
</dbReference>
<feature type="compositionally biased region" description="Polar residues" evidence="1">
    <location>
        <begin position="279"/>
        <end position="289"/>
    </location>
</feature>
<evidence type="ECO:0000256" key="2">
    <source>
        <dbReference type="SAM" id="Phobius"/>
    </source>
</evidence>
<reference evidence="4 5" key="1">
    <citation type="submission" date="2017-07" db="EMBL/GenBank/DDBJ databases">
        <title>An improved, manually edited Actinidia chinensis var. chinensis (kiwifruit) genome highlights the challenges associated with draft genomes and gene prediction in plants.</title>
        <authorList>
            <person name="Pilkington S."/>
            <person name="Crowhurst R."/>
            <person name="Hilario E."/>
            <person name="Nardozza S."/>
            <person name="Fraser L."/>
            <person name="Peng Y."/>
            <person name="Gunaseelan K."/>
            <person name="Simpson R."/>
            <person name="Tahir J."/>
            <person name="Deroles S."/>
            <person name="Templeton K."/>
            <person name="Luo Z."/>
            <person name="Davy M."/>
            <person name="Cheng C."/>
            <person name="Mcneilage M."/>
            <person name="Scaglione D."/>
            <person name="Liu Y."/>
            <person name="Zhang Q."/>
            <person name="Datson P."/>
            <person name="De Silva N."/>
            <person name="Gardiner S."/>
            <person name="Bassett H."/>
            <person name="Chagne D."/>
            <person name="Mccallum J."/>
            <person name="Dzierzon H."/>
            <person name="Deng C."/>
            <person name="Wang Y.-Y."/>
            <person name="Barron N."/>
            <person name="Manako K."/>
            <person name="Bowen J."/>
            <person name="Foster T."/>
            <person name="Erridge Z."/>
            <person name="Tiffin H."/>
            <person name="Waite C."/>
            <person name="Davies K."/>
            <person name="Grierson E."/>
            <person name="Laing W."/>
            <person name="Kirk R."/>
            <person name="Chen X."/>
            <person name="Wood M."/>
            <person name="Montefiori M."/>
            <person name="Brummell D."/>
            <person name="Schwinn K."/>
            <person name="Catanach A."/>
            <person name="Fullerton C."/>
            <person name="Li D."/>
            <person name="Meiyalaghan S."/>
            <person name="Nieuwenhuizen N."/>
            <person name="Read N."/>
            <person name="Prakash R."/>
            <person name="Hunter D."/>
            <person name="Zhang H."/>
            <person name="Mckenzie M."/>
            <person name="Knabel M."/>
            <person name="Harris A."/>
            <person name="Allan A."/>
            <person name="Chen A."/>
            <person name="Janssen B."/>
            <person name="Plunkett B."/>
            <person name="Dwamena C."/>
            <person name="Voogd C."/>
            <person name="Leif D."/>
            <person name="Lafferty D."/>
            <person name="Souleyre E."/>
            <person name="Varkonyi-Gasic E."/>
            <person name="Gambi F."/>
            <person name="Hanley J."/>
            <person name="Yao J.-L."/>
            <person name="Cheung J."/>
            <person name="David K."/>
            <person name="Warren B."/>
            <person name="Marsh K."/>
            <person name="Snowden K."/>
            <person name="Lin-Wang K."/>
            <person name="Brian L."/>
            <person name="Martinez-Sanchez M."/>
            <person name="Wang M."/>
            <person name="Ileperuma N."/>
            <person name="Macnee N."/>
            <person name="Campin R."/>
            <person name="Mcatee P."/>
            <person name="Drummond R."/>
            <person name="Espley R."/>
            <person name="Ireland H."/>
            <person name="Wu R."/>
            <person name="Atkinson R."/>
            <person name="Karunairetnam S."/>
            <person name="Bulley S."/>
            <person name="Chunkath S."/>
            <person name="Hanley Z."/>
            <person name="Storey R."/>
            <person name="Thrimawithana A."/>
            <person name="Thomson S."/>
            <person name="David C."/>
            <person name="Testolin R."/>
        </authorList>
    </citation>
    <scope>NUCLEOTIDE SEQUENCE [LARGE SCALE GENOMIC DNA]</scope>
    <source>
        <strain evidence="5">cv. Red5</strain>
        <tissue evidence="4">Young leaf</tissue>
    </source>
</reference>
<keyword evidence="2" id="KW-0472">Membrane</keyword>
<accession>A0A2R6QS76</accession>
<keyword evidence="4" id="KW-0240">DNA-directed RNA polymerase</keyword>
<sequence>MLTGRSDVLPEFGSSKNLLFSDRLSELNEDEETDTSEQILYAASFEELAAKNVQYDTIIWVSISLLLVLAWGVGIIMLLYLPYKRYVLQKDISSRKLYVTPHEIVYKVARPSFMPFWGEILIERHVPLSQVIDVIIEQGCLQSVYGMHTFRVESIAYGKAARVDELQVQGVYKPGVLRKIIVTEASKSIQDVNRSWKPPVQISEGETMVRMGSSTEDPTVLRSPSRSWKIMSRIASVEHRGTLPGDLLIHKLEEVNKSVKKIELLIENSQASSDSRSSNVPSESGSSRVSAVKKLKF</sequence>
<keyword evidence="2" id="KW-0812">Transmembrane</keyword>
<feature type="domain" description="DUF7642" evidence="3">
    <location>
        <begin position="90"/>
        <end position="189"/>
    </location>
</feature>
<feature type="region of interest" description="Disordered" evidence="1">
    <location>
        <begin position="269"/>
        <end position="297"/>
    </location>
</feature>
<dbReference type="Gramene" id="PSS13962">
    <property type="protein sequence ID" value="PSS13962"/>
    <property type="gene ID" value="CEY00_Acc14576"/>
</dbReference>